<gene>
    <name evidence="4" type="ORF">ACHHYP_07638</name>
</gene>
<feature type="compositionally biased region" description="Low complexity" evidence="2">
    <location>
        <begin position="272"/>
        <end position="298"/>
    </location>
</feature>
<feature type="compositionally biased region" description="Acidic residues" evidence="2">
    <location>
        <begin position="1090"/>
        <end position="1099"/>
    </location>
</feature>
<feature type="region of interest" description="Disordered" evidence="2">
    <location>
        <begin position="342"/>
        <end position="374"/>
    </location>
</feature>
<feature type="region of interest" description="Disordered" evidence="2">
    <location>
        <begin position="1231"/>
        <end position="1275"/>
    </location>
</feature>
<evidence type="ECO:0000256" key="1">
    <source>
        <dbReference type="SAM" id="Coils"/>
    </source>
</evidence>
<keyword evidence="5" id="KW-1185">Reference proteome</keyword>
<feature type="compositionally biased region" description="Low complexity" evidence="2">
    <location>
        <begin position="1114"/>
        <end position="1123"/>
    </location>
</feature>
<evidence type="ECO:0000313" key="5">
    <source>
        <dbReference type="Proteomes" id="UP000243579"/>
    </source>
</evidence>
<dbReference type="GO" id="GO:0005874">
    <property type="term" value="C:microtubule"/>
    <property type="evidence" value="ECO:0007669"/>
    <property type="project" value="TreeGrafter"/>
</dbReference>
<comment type="caution">
    <text evidence="4">The sequence shown here is derived from an EMBL/GenBank/DDBJ whole genome shotgun (WGS) entry which is preliminary data.</text>
</comment>
<feature type="region of interest" description="Disordered" evidence="2">
    <location>
        <begin position="1090"/>
        <end position="1123"/>
    </location>
</feature>
<sequence length="1587" mass="167062">MLGRLFNKKDEAAKSTRPPSSLNAPAGRPAGGDTAGGGFFNLPPPVAKGVGNPAAMPASYSTSPSTSQAQPMYGSSPQQQPSGHPPSLLSYPRHNAPTTSPSPAPAPSLFGGMSVKQADATGAPMEAPKPTSLFVGLDLGGSVAPANTTAPLSLGQMNLGASSTPSMPATVEPPVQKPRPPRQGTFNYMNVVPVAPTTDAPVAAALPQPAPIKRRKKPTFRPGFDRQSSEDAVLTRSDDHSADDASRQPRANSVLKDLTVHHVQPEVGRAPSRAGSRTGTTPTRATTTSRTSSSASDSLTGLLDQLQIVNVGPGAAGFAMPPPVATMAPITTPSTIPPAVAATPRKSLPSPRPMPEPPAKALSRAPSVSVTAPPTPEGRLVQLIRDYDTTAKSFRDAMVQLAQEDARLAEKKTALSRQLALYALDLQSVEAQQLQAAEDEDFERADALNTTIGSVRHCIMLAQSDLRKSESDLAGVVKQREKLMVHHVRTTKGVLNAIQKCEDDRLAAYSELSAAAKAYQQTERRRFAFEQQRIATELHHVTVNMGHLEGEKAEIETSIASQCTAETEARTRLLAEKAQVESDIAELEAKLAAARATVATIDDGLAEADAGIQAVRHKFARQLKRLVEREKGILKTKKEIEADDLALGRQQDAFAAKKAAFSADLAQAAKDILGVQKEVRVASIMARLTDEQNARREARDDRVKKQDAQLAALREAAQQAEQQYKLLGHQLEELKKKLQTNRTVIMTAGTTMPALEAEKKAAAAERNFKEAARLSKDIKQLEKDRATAEEQIEVLGMEIKDIEERIHVREDEFHAKQDELRDVEKNLDLAWLDVLYQVHVDLRVAQRQLAKYESHKWSGGDGDAVDFRGVALTLVQMEFSAVVTEIEALEDKHNLEPHVAELPPEVPEKELALLVEATDDDRDDDSAVEAPTAVVPLARSVSVVSSVATVGDLTTSDAIKEKIGAIEAQIDEATENEDYELAARLDDELEEWTARLTLVEAKEGELQETLTANDMHKQVEALQHKIEQLAEQIEKATAEEEYELAAALDEELVAAQTQKTDLQLTLANLPNDHELTHRLSVQSLHLVEDNSDAEEDDDDAAHSTDDVTAEEAPKAPVATPATEAPVVEAPVADAPVAEASTEEAPVVEAPVAAAPSLFGGLSIAPAVATEAPVAPSLFGGLSLAPSTPLEPATVPIGGSLFGGLQLGSAVESTPAGGSLFGGLVIAAPATAPEDAGERETDEDDDEGPSDDGLLGGGYVMPQEAPRDDGLDTDNDDAIDEYMAQADTPVSSAEELYMAQADTPVSTADELYMAQADTPVAATEVLSMIPTDAPLVTTAEPSVAPTDAPVVTEELLSTLTEPTVTAAEPSVAPTEAAASAIEEAFAVPAIDAPVVSLEDMPVAPADSPVQAAEPEVAAAPEPIIAEAVPAVVAEAHDSAEDVFEDAITGDEHHASPTATDVLPPATDVLPPATDVLPPATDALTLADAEVSPVVAPIAEVQALVTEPTALVAEPSLFGGLSVAAPAESSLAGAPSLFGGLSVSQAVPTADATSAPLSLFGGLSVAPTAPVEGSLFGGLDVKPKESENP</sequence>
<dbReference type="GO" id="GO:0045111">
    <property type="term" value="C:intermediate filament cytoskeleton"/>
    <property type="evidence" value="ECO:0007669"/>
    <property type="project" value="TreeGrafter"/>
</dbReference>
<proteinExistence type="predicted"/>
<accession>A0A1V9YQK9</accession>
<feature type="coiled-coil region" evidence="1">
    <location>
        <begin position="956"/>
        <end position="1065"/>
    </location>
</feature>
<feature type="compositionally biased region" description="Low complexity" evidence="2">
    <location>
        <begin position="70"/>
        <end position="99"/>
    </location>
</feature>
<feature type="compositionally biased region" description="Gly residues" evidence="2">
    <location>
        <begin position="29"/>
        <end position="39"/>
    </location>
</feature>
<dbReference type="OrthoDB" id="79523at2759"/>
<dbReference type="InterPro" id="IPR001943">
    <property type="entry name" value="UVR_dom"/>
</dbReference>
<feature type="region of interest" description="Disordered" evidence="2">
    <location>
        <begin position="164"/>
        <end position="184"/>
    </location>
</feature>
<reference evidence="4 5" key="1">
    <citation type="journal article" date="2014" name="Genome Biol. Evol.">
        <title>The secreted proteins of Achlya hypogyna and Thraustotheca clavata identify the ancestral oomycete secretome and reveal gene acquisitions by horizontal gene transfer.</title>
        <authorList>
            <person name="Misner I."/>
            <person name="Blouin N."/>
            <person name="Leonard G."/>
            <person name="Richards T.A."/>
            <person name="Lane C.E."/>
        </authorList>
    </citation>
    <scope>NUCLEOTIDE SEQUENCE [LARGE SCALE GENOMIC DNA]</scope>
    <source>
        <strain evidence="4 5">ATCC 48635</strain>
    </source>
</reference>
<evidence type="ECO:0000313" key="4">
    <source>
        <dbReference type="EMBL" id="OQR88062.1"/>
    </source>
</evidence>
<feature type="compositionally biased region" description="Polar residues" evidence="2">
    <location>
        <begin position="59"/>
        <end position="69"/>
    </location>
</feature>
<name>A0A1V9YQK9_ACHHY</name>
<feature type="compositionally biased region" description="Acidic residues" evidence="2">
    <location>
        <begin position="1234"/>
        <end position="1249"/>
    </location>
</feature>
<feature type="domain" description="UVR" evidence="3">
    <location>
        <begin position="960"/>
        <end position="995"/>
    </location>
</feature>
<protein>
    <recommendedName>
        <fullName evidence="3">UVR domain-containing protein</fullName>
    </recommendedName>
</protein>
<feature type="coiled-coil region" evidence="1">
    <location>
        <begin position="703"/>
        <end position="805"/>
    </location>
</feature>
<dbReference type="PANTHER" id="PTHR14332:SF3">
    <property type="entry name" value="DISRUPTED IN SCHIZOPHRENIA 1 PROTEIN"/>
    <property type="match status" value="1"/>
</dbReference>
<dbReference type="Proteomes" id="UP000243579">
    <property type="component" value="Unassembled WGS sequence"/>
</dbReference>
<dbReference type="PANTHER" id="PTHR14332">
    <property type="entry name" value="DISRUPTED IN SCHIZOPHRENIA 1 PROTEIN"/>
    <property type="match status" value="1"/>
</dbReference>
<dbReference type="PROSITE" id="PS50151">
    <property type="entry name" value="UVR"/>
    <property type="match status" value="1"/>
</dbReference>
<feature type="region of interest" description="Disordered" evidence="2">
    <location>
        <begin position="1"/>
        <end position="129"/>
    </location>
</feature>
<dbReference type="EMBL" id="JNBR01001411">
    <property type="protein sequence ID" value="OQR88062.1"/>
    <property type="molecule type" value="Genomic_DNA"/>
</dbReference>
<organism evidence="4 5">
    <name type="scientific">Achlya hypogyna</name>
    <name type="common">Oomycete</name>
    <name type="synonym">Protoachlya hypogyna</name>
    <dbReference type="NCBI Taxonomy" id="1202772"/>
    <lineage>
        <taxon>Eukaryota</taxon>
        <taxon>Sar</taxon>
        <taxon>Stramenopiles</taxon>
        <taxon>Oomycota</taxon>
        <taxon>Saprolegniomycetes</taxon>
        <taxon>Saprolegniales</taxon>
        <taxon>Achlyaceae</taxon>
        <taxon>Achlya</taxon>
    </lineage>
</organism>
<dbReference type="GO" id="GO:0005815">
    <property type="term" value="C:microtubule organizing center"/>
    <property type="evidence" value="ECO:0007669"/>
    <property type="project" value="TreeGrafter"/>
</dbReference>
<dbReference type="InterPro" id="IPR026081">
    <property type="entry name" value="DISC1"/>
</dbReference>
<keyword evidence="1" id="KW-0175">Coiled coil</keyword>
<feature type="coiled-coil region" evidence="1">
    <location>
        <begin position="570"/>
        <end position="597"/>
    </location>
</feature>
<dbReference type="STRING" id="1202772.A0A1V9YQK9"/>
<evidence type="ECO:0000256" key="2">
    <source>
        <dbReference type="SAM" id="MobiDB-lite"/>
    </source>
</evidence>
<feature type="compositionally biased region" description="Basic and acidic residues" evidence="2">
    <location>
        <begin position="236"/>
        <end position="247"/>
    </location>
</feature>
<evidence type="ECO:0000259" key="3">
    <source>
        <dbReference type="PROSITE" id="PS50151"/>
    </source>
</evidence>
<feature type="region of interest" description="Disordered" evidence="2">
    <location>
        <begin position="204"/>
        <end position="298"/>
    </location>
</feature>